<protein>
    <submittedName>
        <fullName evidence="2">Uncharacterized protein</fullName>
    </submittedName>
</protein>
<evidence type="ECO:0000313" key="3">
    <source>
        <dbReference type="Proteomes" id="UP000269721"/>
    </source>
</evidence>
<proteinExistence type="predicted"/>
<keyword evidence="3" id="KW-1185">Reference proteome</keyword>
<keyword evidence="1" id="KW-0732">Signal</keyword>
<feature type="chain" id="PRO_5020224325" evidence="1">
    <location>
        <begin position="16"/>
        <end position="304"/>
    </location>
</feature>
<name>A0A4P9WGZ0_9FUNG</name>
<dbReference type="EMBL" id="KZ994818">
    <property type="protein sequence ID" value="RKO91984.1"/>
    <property type="molecule type" value="Genomic_DNA"/>
</dbReference>
<gene>
    <name evidence="2" type="ORF">BDK51DRAFT_37379</name>
</gene>
<dbReference type="AlphaFoldDB" id="A0A4P9WGZ0"/>
<organism evidence="2 3">
    <name type="scientific">Blyttiomyces helicus</name>
    <dbReference type="NCBI Taxonomy" id="388810"/>
    <lineage>
        <taxon>Eukaryota</taxon>
        <taxon>Fungi</taxon>
        <taxon>Fungi incertae sedis</taxon>
        <taxon>Chytridiomycota</taxon>
        <taxon>Chytridiomycota incertae sedis</taxon>
        <taxon>Chytridiomycetes</taxon>
        <taxon>Chytridiomycetes incertae sedis</taxon>
        <taxon>Blyttiomyces</taxon>
    </lineage>
</organism>
<sequence length="304" mass="32533">MLWLLISSSVDAVSSQIPKTFPDDYKVTSLQGASPILTSRSRVDKGLFVSWHSETSRKVLSKAFKFCAYFAKQWPPSVILNSWSITSKDSTHTSRDTPWANPATKTGTTRCGCCVRDPEDSPQPPFASGSAAHNAIIKLMRQGLAPGASSISGTAVIGSPSLVAPTSFIIAAAAAPATPLPLVAIVTLSMVPSLGAQQDVDTETIFFLSKRYFALVSCTQNTCPVARCRPVIAWGLAEVEAGIWLEAVWIPASIYVVEDAVDMGENVGSDIDQADLLNPEETLEGPAAILQELQQQQEEGCKYA</sequence>
<feature type="signal peptide" evidence="1">
    <location>
        <begin position="1"/>
        <end position="15"/>
    </location>
</feature>
<dbReference type="Proteomes" id="UP000269721">
    <property type="component" value="Unassembled WGS sequence"/>
</dbReference>
<evidence type="ECO:0000256" key="1">
    <source>
        <dbReference type="SAM" id="SignalP"/>
    </source>
</evidence>
<reference evidence="3" key="1">
    <citation type="journal article" date="2018" name="Nat. Microbiol.">
        <title>Leveraging single-cell genomics to expand the fungal tree of life.</title>
        <authorList>
            <person name="Ahrendt S.R."/>
            <person name="Quandt C.A."/>
            <person name="Ciobanu D."/>
            <person name="Clum A."/>
            <person name="Salamov A."/>
            <person name="Andreopoulos B."/>
            <person name="Cheng J.F."/>
            <person name="Woyke T."/>
            <person name="Pelin A."/>
            <person name="Henrissat B."/>
            <person name="Reynolds N.K."/>
            <person name="Benny G.L."/>
            <person name="Smith M.E."/>
            <person name="James T.Y."/>
            <person name="Grigoriev I.V."/>
        </authorList>
    </citation>
    <scope>NUCLEOTIDE SEQUENCE [LARGE SCALE GENOMIC DNA]</scope>
</reference>
<evidence type="ECO:0000313" key="2">
    <source>
        <dbReference type="EMBL" id="RKO91984.1"/>
    </source>
</evidence>
<accession>A0A4P9WGZ0</accession>